<feature type="compositionally biased region" description="Pro residues" evidence="5">
    <location>
        <begin position="159"/>
        <end position="186"/>
    </location>
</feature>
<accession>A0ABY4D476</accession>
<feature type="region of interest" description="Disordered" evidence="5">
    <location>
        <begin position="453"/>
        <end position="518"/>
    </location>
</feature>
<dbReference type="RefSeq" id="WP_243802771.1">
    <property type="nucleotide sequence ID" value="NZ_CP094669.1"/>
</dbReference>
<dbReference type="Proteomes" id="UP000831113">
    <property type="component" value="Chromosome"/>
</dbReference>
<feature type="compositionally biased region" description="Low complexity" evidence="5">
    <location>
        <begin position="475"/>
        <end position="488"/>
    </location>
</feature>
<dbReference type="PANTHER" id="PTHR30329">
    <property type="entry name" value="STATOR ELEMENT OF FLAGELLAR MOTOR COMPLEX"/>
    <property type="match status" value="1"/>
</dbReference>
<dbReference type="InterPro" id="IPR006664">
    <property type="entry name" value="OMP_bac"/>
</dbReference>
<keyword evidence="6" id="KW-0812">Transmembrane</keyword>
<name>A0ABY4D476_9BACT</name>
<organism evidence="8 9">
    <name type="scientific">Hymenobacter tibetensis</name>
    <dbReference type="NCBI Taxonomy" id="497967"/>
    <lineage>
        <taxon>Bacteria</taxon>
        <taxon>Pseudomonadati</taxon>
        <taxon>Bacteroidota</taxon>
        <taxon>Cytophagia</taxon>
        <taxon>Cytophagales</taxon>
        <taxon>Hymenobacteraceae</taxon>
        <taxon>Hymenobacter</taxon>
    </lineage>
</organism>
<dbReference type="Pfam" id="PF00691">
    <property type="entry name" value="OmpA"/>
    <property type="match status" value="1"/>
</dbReference>
<evidence type="ECO:0000256" key="5">
    <source>
        <dbReference type="SAM" id="MobiDB-lite"/>
    </source>
</evidence>
<dbReference type="PROSITE" id="PS51123">
    <property type="entry name" value="OMPA_2"/>
    <property type="match status" value="1"/>
</dbReference>
<proteinExistence type="predicted"/>
<dbReference type="InterPro" id="IPR006665">
    <property type="entry name" value="OmpA-like"/>
</dbReference>
<dbReference type="EMBL" id="CP094669">
    <property type="protein sequence ID" value="UOG77188.1"/>
    <property type="molecule type" value="Genomic_DNA"/>
</dbReference>
<evidence type="ECO:0000313" key="9">
    <source>
        <dbReference type="Proteomes" id="UP000831113"/>
    </source>
</evidence>
<dbReference type="Gene3D" id="3.30.1330.60">
    <property type="entry name" value="OmpA-like domain"/>
    <property type="match status" value="1"/>
</dbReference>
<protein>
    <submittedName>
        <fullName evidence="8">OmpA family protein</fullName>
    </submittedName>
</protein>
<feature type="compositionally biased region" description="Basic residues" evidence="5">
    <location>
        <begin position="489"/>
        <end position="499"/>
    </location>
</feature>
<dbReference type="InterPro" id="IPR036737">
    <property type="entry name" value="OmpA-like_sf"/>
</dbReference>
<dbReference type="PANTHER" id="PTHR30329:SF21">
    <property type="entry name" value="LIPOPROTEIN YIAD-RELATED"/>
    <property type="match status" value="1"/>
</dbReference>
<dbReference type="Pfam" id="PF06078">
    <property type="entry name" value="DUF937"/>
    <property type="match status" value="1"/>
</dbReference>
<keyword evidence="9" id="KW-1185">Reference proteome</keyword>
<evidence type="ECO:0000313" key="8">
    <source>
        <dbReference type="EMBL" id="UOG77188.1"/>
    </source>
</evidence>
<sequence length="518" mass="55611">MKPDKTVVEAVNDCLKPEHISQLATLVSKDRTLVEKGMATLVPLVVRALADRAARHNGLEAVWNLVQQAQTTKPLTQLDTLASTEWNGRGVLLLQNLLHDAYESTTFRLAVQSGVPTASYAQLIEVAVAAVLGTLGHYATTHTLDAASLSGWLQTHNQPTPPVATPAQPSPVPPPPSSRRSLPPPVMANAPKFEAGAGNWDTVGGGSIFVPQQRTKAGLARLGRWKWALLVLPVLLLAYGFFTWGVPNYSTPSLAEDTPVTYTANAAASQPNGATDTGAPVPSGHYDAATDTYIYHTGQPLIITLADGSTQRVGMNSTEYQLYRFLADARQQVDSLDPAVGWINVDRVYFKSGEATLTPESEQQLRNLAAILKTFPRAHILFGGYSDSSGDRLKNLHLSDARAQAAMRALAAQGISLGRLQAIGYGEAYAVASNAAPVGRALNRRLSIKVMTKSAAPLPEPPKAVSPKPTATGLAAQSSSARRASSARQGRKPRQRTKVGRWINNLRQNLRAKNKRNQ</sequence>
<evidence type="ECO:0000256" key="2">
    <source>
        <dbReference type="ARBA" id="ARBA00023136"/>
    </source>
</evidence>
<reference evidence="8 9" key="1">
    <citation type="submission" date="2022-03" db="EMBL/GenBank/DDBJ databases">
        <title>Hymenobactersp. isolated from the air.</title>
        <authorList>
            <person name="Won M."/>
            <person name="Kwon S.-W."/>
        </authorList>
    </citation>
    <scope>NUCLEOTIDE SEQUENCE [LARGE SCALE GENOMIC DNA]</scope>
    <source>
        <strain evidence="8 9">KACC 21982</strain>
    </source>
</reference>
<feature type="transmembrane region" description="Helical" evidence="6">
    <location>
        <begin position="227"/>
        <end position="246"/>
    </location>
</feature>
<keyword evidence="3" id="KW-0998">Cell outer membrane</keyword>
<evidence type="ECO:0000256" key="1">
    <source>
        <dbReference type="ARBA" id="ARBA00004442"/>
    </source>
</evidence>
<feature type="domain" description="OmpA-like" evidence="7">
    <location>
        <begin position="337"/>
        <end position="454"/>
    </location>
</feature>
<evidence type="ECO:0000259" key="7">
    <source>
        <dbReference type="PROSITE" id="PS51123"/>
    </source>
</evidence>
<feature type="region of interest" description="Disordered" evidence="5">
    <location>
        <begin position="155"/>
        <end position="188"/>
    </location>
</feature>
<keyword evidence="2 4" id="KW-0472">Membrane</keyword>
<evidence type="ECO:0000256" key="4">
    <source>
        <dbReference type="PROSITE-ProRule" id="PRU00473"/>
    </source>
</evidence>
<dbReference type="PRINTS" id="PR01021">
    <property type="entry name" value="OMPADOMAIN"/>
</dbReference>
<dbReference type="InterPro" id="IPR050330">
    <property type="entry name" value="Bact_OuterMem_StrucFunc"/>
</dbReference>
<gene>
    <name evidence="8" type="ORF">MTX78_11425</name>
</gene>
<comment type="subcellular location">
    <subcellularLocation>
        <location evidence="1">Cell outer membrane</location>
    </subcellularLocation>
</comment>
<keyword evidence="6" id="KW-1133">Transmembrane helix</keyword>
<dbReference type="CDD" id="cd07185">
    <property type="entry name" value="OmpA_C-like"/>
    <property type="match status" value="1"/>
</dbReference>
<evidence type="ECO:0000256" key="6">
    <source>
        <dbReference type="SAM" id="Phobius"/>
    </source>
</evidence>
<dbReference type="InterPro" id="IPR009282">
    <property type="entry name" value="DUF937"/>
</dbReference>
<dbReference type="SUPFAM" id="SSF103088">
    <property type="entry name" value="OmpA-like"/>
    <property type="match status" value="1"/>
</dbReference>
<evidence type="ECO:0000256" key="3">
    <source>
        <dbReference type="ARBA" id="ARBA00023237"/>
    </source>
</evidence>